<dbReference type="SUPFAM" id="SSF52833">
    <property type="entry name" value="Thioredoxin-like"/>
    <property type="match status" value="1"/>
</dbReference>
<name>A0A853HZT1_9GAMM</name>
<dbReference type="InterPro" id="IPR002109">
    <property type="entry name" value="Glutaredoxin"/>
</dbReference>
<protein>
    <submittedName>
        <fullName evidence="2">Glutaredoxin family protein</fullName>
    </submittedName>
</protein>
<dbReference type="RefSeq" id="WP_180566632.1">
    <property type="nucleotide sequence ID" value="NZ_JACCKB010000001.1"/>
</dbReference>
<proteinExistence type="predicted"/>
<dbReference type="CDD" id="cd02976">
    <property type="entry name" value="NrdH"/>
    <property type="match status" value="1"/>
</dbReference>
<dbReference type="Proteomes" id="UP000569732">
    <property type="component" value="Unassembled WGS sequence"/>
</dbReference>
<reference evidence="2 3" key="1">
    <citation type="submission" date="2020-07" db="EMBL/GenBank/DDBJ databases">
        <title>Endozoicomonas sp. nov., isolated from sediment.</title>
        <authorList>
            <person name="Gu T."/>
        </authorList>
    </citation>
    <scope>NUCLEOTIDE SEQUENCE [LARGE SCALE GENOMIC DNA]</scope>
    <source>
        <strain evidence="2 3">SM1973</strain>
    </source>
</reference>
<dbReference type="InterPro" id="IPR036249">
    <property type="entry name" value="Thioredoxin-like_sf"/>
</dbReference>
<organism evidence="2 3">
    <name type="scientific">Spartinivicinus marinus</name>
    <dbReference type="NCBI Taxonomy" id="2994442"/>
    <lineage>
        <taxon>Bacteria</taxon>
        <taxon>Pseudomonadati</taxon>
        <taxon>Pseudomonadota</taxon>
        <taxon>Gammaproteobacteria</taxon>
        <taxon>Oceanospirillales</taxon>
        <taxon>Zooshikellaceae</taxon>
        <taxon>Spartinivicinus</taxon>
    </lineage>
</organism>
<evidence type="ECO:0000259" key="1">
    <source>
        <dbReference type="Pfam" id="PF00462"/>
    </source>
</evidence>
<evidence type="ECO:0000313" key="3">
    <source>
        <dbReference type="Proteomes" id="UP000569732"/>
    </source>
</evidence>
<keyword evidence="3" id="KW-1185">Reference proteome</keyword>
<dbReference type="EMBL" id="JACCKB010000001">
    <property type="protein sequence ID" value="NYZ64612.1"/>
    <property type="molecule type" value="Genomic_DNA"/>
</dbReference>
<feature type="domain" description="Glutaredoxin" evidence="1">
    <location>
        <begin position="38"/>
        <end position="95"/>
    </location>
</feature>
<sequence length="110" mass="12424">MKKWLLVIAVIVLFQNRQEISLFLNPPPDFSATNKEDVVLYATSWCGYCKKARSFLEKYNIPYTEYDIEKSTEGLRQYKQLGGKGVPVFLVKGKTISGYNPQAVVAALEG</sequence>
<dbReference type="PROSITE" id="PS51354">
    <property type="entry name" value="GLUTAREDOXIN_2"/>
    <property type="match status" value="1"/>
</dbReference>
<comment type="caution">
    <text evidence="2">The sequence shown here is derived from an EMBL/GenBank/DDBJ whole genome shotgun (WGS) entry which is preliminary data.</text>
</comment>
<dbReference type="InterPro" id="IPR051548">
    <property type="entry name" value="Grx-like_ET"/>
</dbReference>
<dbReference type="PANTHER" id="PTHR34386:SF1">
    <property type="entry name" value="GLUTAREDOXIN-LIKE PROTEIN NRDH"/>
    <property type="match status" value="1"/>
</dbReference>
<dbReference type="PANTHER" id="PTHR34386">
    <property type="entry name" value="GLUTAREDOXIN"/>
    <property type="match status" value="1"/>
</dbReference>
<accession>A0A853HZT1</accession>
<dbReference type="Gene3D" id="3.40.30.10">
    <property type="entry name" value="Glutaredoxin"/>
    <property type="match status" value="1"/>
</dbReference>
<evidence type="ECO:0000313" key="2">
    <source>
        <dbReference type="EMBL" id="NYZ64612.1"/>
    </source>
</evidence>
<dbReference type="GO" id="GO:0045454">
    <property type="term" value="P:cell redox homeostasis"/>
    <property type="evidence" value="ECO:0007669"/>
    <property type="project" value="TreeGrafter"/>
</dbReference>
<gene>
    <name evidence="2" type="ORF">H0A36_01245</name>
</gene>
<dbReference type="Pfam" id="PF00462">
    <property type="entry name" value="Glutaredoxin"/>
    <property type="match status" value="1"/>
</dbReference>
<dbReference type="GO" id="GO:0009055">
    <property type="term" value="F:electron transfer activity"/>
    <property type="evidence" value="ECO:0007669"/>
    <property type="project" value="TreeGrafter"/>
</dbReference>
<dbReference type="AlphaFoldDB" id="A0A853HZT1"/>